<dbReference type="AlphaFoldDB" id="A0A0B2VTN9"/>
<evidence type="ECO:0000256" key="3">
    <source>
        <dbReference type="SAM" id="Phobius"/>
    </source>
</evidence>
<dbReference type="GO" id="GO:0004301">
    <property type="term" value="F:epoxide hydrolase activity"/>
    <property type="evidence" value="ECO:0007669"/>
    <property type="project" value="UniProtKB-ARBA"/>
</dbReference>
<evidence type="ECO:0000313" key="5">
    <source>
        <dbReference type="EMBL" id="KHN84330.1"/>
    </source>
</evidence>
<dbReference type="OMA" id="YRWMVRS"/>
<keyword evidence="3" id="KW-0472">Membrane</keyword>
<organism evidence="5 6">
    <name type="scientific">Toxocara canis</name>
    <name type="common">Canine roundworm</name>
    <dbReference type="NCBI Taxonomy" id="6265"/>
    <lineage>
        <taxon>Eukaryota</taxon>
        <taxon>Metazoa</taxon>
        <taxon>Ecdysozoa</taxon>
        <taxon>Nematoda</taxon>
        <taxon>Chromadorea</taxon>
        <taxon>Rhabditida</taxon>
        <taxon>Spirurina</taxon>
        <taxon>Ascaridomorpha</taxon>
        <taxon>Ascaridoidea</taxon>
        <taxon>Toxocaridae</taxon>
        <taxon>Toxocara</taxon>
    </lineage>
</organism>
<dbReference type="OrthoDB" id="408373at2759"/>
<dbReference type="InterPro" id="IPR000639">
    <property type="entry name" value="Epox_hydrolase-like"/>
</dbReference>
<dbReference type="PRINTS" id="PR00412">
    <property type="entry name" value="EPOXHYDRLASE"/>
</dbReference>
<evidence type="ECO:0000256" key="2">
    <source>
        <dbReference type="ARBA" id="ARBA00038334"/>
    </source>
</evidence>
<keyword evidence="3" id="KW-0812">Transmembrane</keyword>
<comment type="caution">
    <text evidence="5">The sequence shown here is derived from an EMBL/GenBank/DDBJ whole genome shotgun (WGS) entry which is preliminary data.</text>
</comment>
<dbReference type="InterPro" id="IPR000073">
    <property type="entry name" value="AB_hydrolase_1"/>
</dbReference>
<sequence>MSTHLHNVVNVHDLNSNNEHAKTSEMSEYESAGPNIAQSLFMWVLALFWSAVTCIRLAIDWFKHRDTFFDVKEHPKPEVLDGWTHENVQLSQVKLHYVEAGDMDHPLMLMIHGFPEFWYSWRYQIRYFQKDHHVVAVDMRGYNESDKPEGVEQYDSSLIAKDIKELIRALNHERAVLVAHDWGAAIAWRVAGEYPEVVEKLIVLNCPHPLTFVELIRTSFAQVRKSWYMFLFQIPWLPEYMWKANDYKMLKNALRSEATGIKKKEHFTDEDEKAWLFTFSQPNAFTAPINFYRVSRRLQMPSSPVKPKTLIIWGTEDAFIEKCAAEMSTKYCEVAQVHFINGASHWVQQDEPDAVNECIDKFLRGISIH</sequence>
<proteinExistence type="inferred from homology"/>
<gene>
    <name evidence="5" type="primary">EPHX4</name>
    <name evidence="5" type="ORF">Tcan_12396</name>
</gene>
<dbReference type="Pfam" id="PF00561">
    <property type="entry name" value="Abhydrolase_1"/>
    <property type="match status" value="1"/>
</dbReference>
<evidence type="ECO:0000259" key="4">
    <source>
        <dbReference type="Pfam" id="PF00561"/>
    </source>
</evidence>
<protein>
    <submittedName>
        <fullName evidence="5">Epoxide hydrolase 4</fullName>
    </submittedName>
</protein>
<feature type="transmembrane region" description="Helical" evidence="3">
    <location>
        <begin position="40"/>
        <end position="59"/>
    </location>
</feature>
<keyword evidence="1 5" id="KW-0378">Hydrolase</keyword>
<dbReference type="InterPro" id="IPR029058">
    <property type="entry name" value="AB_hydrolase_fold"/>
</dbReference>
<keyword evidence="3" id="KW-1133">Transmembrane helix</keyword>
<dbReference type="SUPFAM" id="SSF53474">
    <property type="entry name" value="alpha/beta-Hydrolases"/>
    <property type="match status" value="1"/>
</dbReference>
<name>A0A0B2VTN9_TOXCA</name>
<accession>A0A0B2VTN9</accession>
<dbReference type="STRING" id="6265.A0A0B2VTN9"/>
<evidence type="ECO:0000256" key="1">
    <source>
        <dbReference type="ARBA" id="ARBA00022801"/>
    </source>
</evidence>
<dbReference type="PANTHER" id="PTHR43329">
    <property type="entry name" value="EPOXIDE HYDROLASE"/>
    <property type="match status" value="1"/>
</dbReference>
<feature type="domain" description="AB hydrolase-1" evidence="4">
    <location>
        <begin position="106"/>
        <end position="352"/>
    </location>
</feature>
<keyword evidence="6" id="KW-1185">Reference proteome</keyword>
<evidence type="ECO:0000313" key="6">
    <source>
        <dbReference type="Proteomes" id="UP000031036"/>
    </source>
</evidence>
<comment type="similarity">
    <text evidence="2">Belongs to the AB hydrolase superfamily. Epoxide hydrolase family.</text>
</comment>
<dbReference type="Gene3D" id="3.40.50.1820">
    <property type="entry name" value="alpha/beta hydrolase"/>
    <property type="match status" value="1"/>
</dbReference>
<dbReference type="PRINTS" id="PR00111">
    <property type="entry name" value="ABHYDROLASE"/>
</dbReference>
<dbReference type="Proteomes" id="UP000031036">
    <property type="component" value="Unassembled WGS sequence"/>
</dbReference>
<dbReference type="EMBL" id="JPKZ01000992">
    <property type="protein sequence ID" value="KHN84330.1"/>
    <property type="molecule type" value="Genomic_DNA"/>
</dbReference>
<reference evidence="5 6" key="1">
    <citation type="submission" date="2014-11" db="EMBL/GenBank/DDBJ databases">
        <title>Genetic blueprint of the zoonotic pathogen Toxocara canis.</title>
        <authorList>
            <person name="Zhu X.-Q."/>
            <person name="Korhonen P.K."/>
            <person name="Cai H."/>
            <person name="Young N.D."/>
            <person name="Nejsum P."/>
            <person name="von Samson-Himmelstjerna G."/>
            <person name="Boag P.R."/>
            <person name="Tan P."/>
            <person name="Li Q."/>
            <person name="Min J."/>
            <person name="Yang Y."/>
            <person name="Wang X."/>
            <person name="Fang X."/>
            <person name="Hall R.S."/>
            <person name="Hofmann A."/>
            <person name="Sternberg P.W."/>
            <person name="Jex A.R."/>
            <person name="Gasser R.B."/>
        </authorList>
    </citation>
    <scope>NUCLEOTIDE SEQUENCE [LARGE SCALE GENOMIC DNA]</scope>
    <source>
        <strain evidence="5">PN_DK_2014</strain>
    </source>
</reference>